<reference evidence="2 3" key="1">
    <citation type="submission" date="2020-02" db="EMBL/GenBank/DDBJ databases">
        <authorList>
            <person name="Chen W.-M."/>
        </authorList>
    </citation>
    <scope>NUCLEOTIDE SEQUENCE [LARGE SCALE GENOMIC DNA]</scope>
    <source>
        <strain evidence="2 3">TWA-26</strain>
    </source>
</reference>
<dbReference type="EMBL" id="JAAJBV010000003">
    <property type="protein sequence ID" value="NHM04265.1"/>
    <property type="molecule type" value="Genomic_DNA"/>
</dbReference>
<evidence type="ECO:0000313" key="3">
    <source>
        <dbReference type="Proteomes" id="UP000761423"/>
    </source>
</evidence>
<protein>
    <submittedName>
        <fullName evidence="2">Cell envelope integrity protein CreD</fullName>
    </submittedName>
</protein>
<comment type="caution">
    <text evidence="2">The sequence shown here is derived from an EMBL/GenBank/DDBJ whole genome shotgun (WGS) entry which is preliminary data.</text>
</comment>
<name>A0ABX0IDL6_9FLAO</name>
<accession>A0ABX0IDL6</accession>
<organism evidence="2 3">
    <name type="scientific">Flavobacterium celericrescens</name>
    <dbReference type="NCBI Taxonomy" id="2709780"/>
    <lineage>
        <taxon>Bacteria</taxon>
        <taxon>Pseudomonadati</taxon>
        <taxon>Bacteroidota</taxon>
        <taxon>Flavobacteriia</taxon>
        <taxon>Flavobacteriales</taxon>
        <taxon>Flavobacteriaceae</taxon>
        <taxon>Flavobacterium</taxon>
    </lineage>
</organism>
<evidence type="ECO:0000256" key="1">
    <source>
        <dbReference type="SAM" id="Phobius"/>
    </source>
</evidence>
<evidence type="ECO:0000313" key="2">
    <source>
        <dbReference type="EMBL" id="NHM04265.1"/>
    </source>
</evidence>
<feature type="transmembrane region" description="Helical" evidence="1">
    <location>
        <begin position="27"/>
        <end position="43"/>
    </location>
</feature>
<keyword evidence="3" id="KW-1185">Reference proteome</keyword>
<sequence>MKQFLYILLFAAVGIFAMIEQSKPNPNQYLMIGAMAIFMYGLFQLMKKIPSKKDEDNDTEI</sequence>
<dbReference type="Proteomes" id="UP000761423">
    <property type="component" value="Unassembled WGS sequence"/>
</dbReference>
<gene>
    <name evidence="2" type="ORF">G4L40_06040</name>
</gene>
<proteinExistence type="predicted"/>
<keyword evidence="1" id="KW-0812">Transmembrane</keyword>
<keyword evidence="1" id="KW-1133">Transmembrane helix</keyword>
<dbReference type="RefSeq" id="WP_166236304.1">
    <property type="nucleotide sequence ID" value="NZ_JAAJBV010000003.1"/>
</dbReference>
<keyword evidence="1" id="KW-0472">Membrane</keyword>